<keyword evidence="2" id="KW-1185">Reference proteome</keyword>
<dbReference type="OrthoDB" id="7663308at2759"/>
<reference evidence="1 2" key="1">
    <citation type="journal article" date="2010" name="Science">
        <title>Genomic comparison of the ants Camponotus floridanus and Harpegnathos saltator.</title>
        <authorList>
            <person name="Bonasio R."/>
            <person name="Zhang G."/>
            <person name="Ye C."/>
            <person name="Mutti N.S."/>
            <person name="Fang X."/>
            <person name="Qin N."/>
            <person name="Donahue G."/>
            <person name="Yang P."/>
            <person name="Li Q."/>
            <person name="Li C."/>
            <person name="Zhang P."/>
            <person name="Huang Z."/>
            <person name="Berger S.L."/>
            <person name="Reinberg D."/>
            <person name="Wang J."/>
            <person name="Liebig J."/>
        </authorList>
    </citation>
    <scope>NUCLEOTIDE SEQUENCE [LARGE SCALE GENOMIC DNA]</scope>
    <source>
        <strain evidence="1 2">R22 G/1</strain>
    </source>
</reference>
<sequence>MEVIDITNLIQTNLWSHGYCLEQIENIIEKEHNVQLNTVDRAYIEDKYIKYCLEYSIEEIDSFLNEHSTDGHLIERLIALDNIRHFIEIAPPFNQLNYYKLLMEHKDLIEQHKEETLMRRYKEKCLELSMAYSNTVTKEIDFLKALLEFLAMFEKCDKYPDMMKLEHLYEPDISSDKFFQIIMNLDITDYDIKLKQLQFAAQSLKGQKHIALIDKYQKIIGAYFKPVTLEKLTTDNRIIIEVIGGNFCLSDIINDINLMLLHDSYIEEVRFICSGIMYINRNLENSTWHGKNIVVYAKAIVICDKCKWDISGKSADATITKAKNDDDGMGVVGEHGKCGESGGNVFIYADNVLHPEML</sequence>
<accession>E2BCJ9</accession>
<protein>
    <submittedName>
        <fullName evidence="1">Uncharacterized protein</fullName>
    </submittedName>
</protein>
<dbReference type="Proteomes" id="UP000008237">
    <property type="component" value="Unassembled WGS sequence"/>
</dbReference>
<evidence type="ECO:0000313" key="1">
    <source>
        <dbReference type="EMBL" id="EFN86586.1"/>
    </source>
</evidence>
<dbReference type="InParanoid" id="E2BCJ9"/>
<evidence type="ECO:0000313" key="2">
    <source>
        <dbReference type="Proteomes" id="UP000008237"/>
    </source>
</evidence>
<dbReference type="EMBL" id="GL447303">
    <property type="protein sequence ID" value="EFN86586.1"/>
    <property type="molecule type" value="Genomic_DNA"/>
</dbReference>
<organism evidence="2">
    <name type="scientific">Harpegnathos saltator</name>
    <name type="common">Jerdon's jumping ant</name>
    <dbReference type="NCBI Taxonomy" id="610380"/>
    <lineage>
        <taxon>Eukaryota</taxon>
        <taxon>Metazoa</taxon>
        <taxon>Ecdysozoa</taxon>
        <taxon>Arthropoda</taxon>
        <taxon>Hexapoda</taxon>
        <taxon>Insecta</taxon>
        <taxon>Pterygota</taxon>
        <taxon>Neoptera</taxon>
        <taxon>Endopterygota</taxon>
        <taxon>Hymenoptera</taxon>
        <taxon>Apocrita</taxon>
        <taxon>Aculeata</taxon>
        <taxon>Formicoidea</taxon>
        <taxon>Formicidae</taxon>
        <taxon>Ponerinae</taxon>
        <taxon>Ponerini</taxon>
        <taxon>Harpegnathos</taxon>
    </lineage>
</organism>
<proteinExistence type="predicted"/>
<name>E2BCJ9_HARSA</name>
<dbReference type="AlphaFoldDB" id="E2BCJ9"/>
<gene>
    <name evidence="1" type="ORF">EAI_02771</name>
</gene>